<dbReference type="InterPro" id="IPR049144">
    <property type="entry name" value="FAM186A_B_N"/>
</dbReference>
<evidence type="ECO:0000313" key="4">
    <source>
        <dbReference type="EMBL" id="DBA32527.1"/>
    </source>
</evidence>
<protein>
    <submittedName>
        <fullName evidence="4">Uncharacterized protein</fullName>
    </submittedName>
</protein>
<sequence>MGTYLLSQLTDQTWLQQSCKGPQDHLFHTSVCALAINSKYEMNNAEMTSFTQLEVPVAVKHILQKLNWEQLARGRKEIAEQLELIRNKVETLLYCSAQVDEIEKEPQSEQSWKEDVDGTQQRTILLDKLTNMLNSSAQIQWNLEQVLLWLSGICSRDETQANMTEVNTDQWITEKEKELSSCLDFLLQCLAKLTKVTSIISDVEVPTVQQNKDAPKDGFSGQQWGKRNAKIKDITALSLKKMMEDEDCVVVESAELLKLLQDFITTSLCNREDHAVFHYILQMFSTLSMAFSLRSKEFHEMEKENKAKEAQVVNLNAMCADLSTEIKGLQENITTLEMCLHDAEAKTEPSIDSGRQCMAQVDKKPLKLVDRSQQCDQVLYADSETQTLDLMNTGELEGEYTLPTDFQSHNVIYTEIENVYNEENPYWELFSAEKDPSLHEQFSENSNLSETDTNNLPQFLQSHKDGIGVEIQIKQKNLGELFQEHEKMFPCPTKAPDPCDLIDVPLPVNQEQPMSTDLDFCVQSDDDQLMAVREFQQAVNYLLDYKLSCVGMKNEENMEKNIPENVMLHHLHPAVQSLYQETKAKIEDVFMKVNEKTLEQDVKRHIQENNITVLSTAIQDTDKPHQPEVLTAQFNKVLQNDRNLSMDNKLLGSTISKTSSSLIPLGDIKKGQQRSGNFKGHEAEMDTLYKHIFPELPENQALEQPSKWNLYSEQMDHDPLLQVQKKDSTEKYSTRQRSYQNLKYSDSVEATEHYVMDMKLQRTNLKILKKAEILGTISPHLQSLAMDLIHQTSEVVLTRLGNLFNKYIAFHLIQNVR</sequence>
<feature type="coiled-coil region" evidence="1">
    <location>
        <begin position="298"/>
        <end position="346"/>
    </location>
</feature>
<evidence type="ECO:0000259" key="2">
    <source>
        <dbReference type="Pfam" id="PF20865"/>
    </source>
</evidence>
<feature type="domain" description="FAM186A/B N-terminal" evidence="3">
    <location>
        <begin position="52"/>
        <end position="299"/>
    </location>
</feature>
<keyword evidence="5" id="KW-1185">Reference proteome</keyword>
<dbReference type="InterPro" id="IPR049146">
    <property type="entry name" value="FAM186A_B_C"/>
</dbReference>
<feature type="domain" description="FAM186A/B C-terminal" evidence="2">
    <location>
        <begin position="752"/>
        <end position="817"/>
    </location>
</feature>
<evidence type="ECO:0000259" key="3">
    <source>
        <dbReference type="Pfam" id="PF20870"/>
    </source>
</evidence>
<evidence type="ECO:0000256" key="1">
    <source>
        <dbReference type="SAM" id="Coils"/>
    </source>
</evidence>
<comment type="caution">
    <text evidence="4">The sequence shown here is derived from an EMBL/GenBank/DDBJ whole genome shotgun (WGS) entry which is preliminary data.</text>
</comment>
<dbReference type="Pfam" id="PF20870">
    <property type="entry name" value="FAM186A-B_N"/>
    <property type="match status" value="1"/>
</dbReference>
<organism evidence="4 5">
    <name type="scientific">Pyxicephalus adspersus</name>
    <name type="common">African bullfrog</name>
    <dbReference type="NCBI Taxonomy" id="30357"/>
    <lineage>
        <taxon>Eukaryota</taxon>
        <taxon>Metazoa</taxon>
        <taxon>Chordata</taxon>
        <taxon>Craniata</taxon>
        <taxon>Vertebrata</taxon>
        <taxon>Euteleostomi</taxon>
        <taxon>Amphibia</taxon>
        <taxon>Batrachia</taxon>
        <taxon>Anura</taxon>
        <taxon>Neobatrachia</taxon>
        <taxon>Ranoidea</taxon>
        <taxon>Pyxicephalidae</taxon>
        <taxon>Pyxicephalinae</taxon>
        <taxon>Pyxicephalus</taxon>
    </lineage>
</organism>
<accession>A0AAV3B937</accession>
<dbReference type="EMBL" id="DYDO01000001">
    <property type="protein sequence ID" value="DBA32527.1"/>
    <property type="molecule type" value="Genomic_DNA"/>
</dbReference>
<reference evidence="4" key="1">
    <citation type="thesis" date="2020" institute="ProQuest LLC" country="789 East Eisenhower Parkway, Ann Arbor, MI, USA">
        <title>Comparative Genomics and Chromosome Evolution.</title>
        <authorList>
            <person name="Mudd A.B."/>
        </authorList>
    </citation>
    <scope>NUCLEOTIDE SEQUENCE</scope>
    <source>
        <strain evidence="4">1538</strain>
        <tissue evidence="4">Blood</tissue>
    </source>
</reference>
<dbReference type="AlphaFoldDB" id="A0AAV3B937"/>
<proteinExistence type="predicted"/>
<keyword evidence="1" id="KW-0175">Coiled coil</keyword>
<evidence type="ECO:0000313" key="5">
    <source>
        <dbReference type="Proteomes" id="UP001181693"/>
    </source>
</evidence>
<dbReference type="Pfam" id="PF20865">
    <property type="entry name" value="FAM186A-B_C"/>
    <property type="match status" value="1"/>
</dbReference>
<dbReference type="Proteomes" id="UP001181693">
    <property type="component" value="Unassembled WGS sequence"/>
</dbReference>
<gene>
    <name evidence="4" type="ORF">GDO54_000311</name>
</gene>
<name>A0AAV3B937_PYXAD</name>